<dbReference type="GO" id="GO:0016765">
    <property type="term" value="F:transferase activity, transferring alkyl or aryl (other than methyl) groups"/>
    <property type="evidence" value="ECO:0007669"/>
    <property type="project" value="InterPro"/>
</dbReference>
<evidence type="ECO:0000256" key="3">
    <source>
        <dbReference type="ARBA" id="ARBA00022692"/>
    </source>
</evidence>
<feature type="transmembrane region" description="Helical" evidence="6">
    <location>
        <begin position="20"/>
        <end position="52"/>
    </location>
</feature>
<evidence type="ECO:0000256" key="5">
    <source>
        <dbReference type="ARBA" id="ARBA00023136"/>
    </source>
</evidence>
<name>A0A5B7TZK3_9FLAO</name>
<feature type="transmembrane region" description="Helical" evidence="6">
    <location>
        <begin position="120"/>
        <end position="147"/>
    </location>
</feature>
<keyword evidence="7" id="KW-0830">Ubiquinone</keyword>
<dbReference type="GO" id="GO:0016020">
    <property type="term" value="C:membrane"/>
    <property type="evidence" value="ECO:0007669"/>
    <property type="project" value="UniProtKB-SubCell"/>
</dbReference>
<protein>
    <submittedName>
        <fullName evidence="7">Ubiquinone biosynthesis protein UbiA</fullName>
    </submittedName>
</protein>
<evidence type="ECO:0000256" key="2">
    <source>
        <dbReference type="ARBA" id="ARBA00022475"/>
    </source>
</evidence>
<dbReference type="Proteomes" id="UP000306229">
    <property type="component" value="Chromosome"/>
</dbReference>
<evidence type="ECO:0000256" key="4">
    <source>
        <dbReference type="ARBA" id="ARBA00022989"/>
    </source>
</evidence>
<dbReference type="KEGG" id="fbe:FF125_21190"/>
<reference evidence="7 8" key="1">
    <citation type="submission" date="2019-05" db="EMBL/GenBank/DDBJ databases">
        <title>Algicella ahnfeltiae gen. nov., sp. nov., a novel marine bacterium of the family Flavobacteriaceae isolated from a red alga.</title>
        <authorList>
            <person name="Nedashkovskaya O.I."/>
            <person name="Kukhlevskiy A.D."/>
            <person name="Kim S.-G."/>
            <person name="Zhukova N.V."/>
            <person name="Mikhailov V.V."/>
        </authorList>
    </citation>
    <scope>NUCLEOTIDE SEQUENCE [LARGE SCALE GENOMIC DNA]</scope>
    <source>
        <strain evidence="7 8">10Alg115</strain>
    </source>
</reference>
<dbReference type="AlphaFoldDB" id="A0A5B7TZK3"/>
<feature type="transmembrane region" description="Helical" evidence="6">
    <location>
        <begin position="256"/>
        <end position="275"/>
    </location>
</feature>
<feature type="transmembrane region" description="Helical" evidence="6">
    <location>
        <begin position="287"/>
        <end position="308"/>
    </location>
</feature>
<dbReference type="EMBL" id="CP040749">
    <property type="protein sequence ID" value="QCX40834.1"/>
    <property type="molecule type" value="Genomic_DNA"/>
</dbReference>
<dbReference type="InterPro" id="IPR000537">
    <property type="entry name" value="UbiA_prenyltransferase"/>
</dbReference>
<dbReference type="InterPro" id="IPR050475">
    <property type="entry name" value="Prenyltransferase_related"/>
</dbReference>
<comment type="subcellular location">
    <subcellularLocation>
        <location evidence="1">Membrane</location>
        <topology evidence="1">Multi-pass membrane protein</topology>
    </subcellularLocation>
</comment>
<dbReference type="Pfam" id="PF01040">
    <property type="entry name" value="UbiA"/>
    <property type="match status" value="1"/>
</dbReference>
<proteinExistence type="predicted"/>
<dbReference type="InterPro" id="IPR044878">
    <property type="entry name" value="UbiA_sf"/>
</dbReference>
<gene>
    <name evidence="7" type="ORF">FF125_21190</name>
</gene>
<dbReference type="Gene3D" id="1.10.357.140">
    <property type="entry name" value="UbiA prenyltransferase"/>
    <property type="match status" value="1"/>
</dbReference>
<accession>A0A5B7TZK3</accession>
<sequence>MDLLKAAEENTPKKPKKYPFYYKFFSLLSVVRGYNIVIIVIAQYLASIFIFAPEKSLRGVLLSLDLYLIVLATICVIASGYIINNFYDVDKDKINKPQKTKLDSIVTQQTKLYIYFTLNFLGFAFAFFVSWKAAVFFAVYIFSIWFYSHKLRHYPLVKLFSAAILALLPFFVIFVYYRNFSTIIFTHACFLFFILLIRELIKDLETMQGDIVSNYMTLPIKYGERFTKTLITLIVFLTIPPISFLLKYPEIGLMKYYFYFSAIVLLVFLILLWQSNTKKNYMLLHTILKLLIIAGVFSLAFIDTSVIIKRIL</sequence>
<dbReference type="CDD" id="cd13961">
    <property type="entry name" value="PT_UbiA_DGGGPS"/>
    <property type="match status" value="1"/>
</dbReference>
<evidence type="ECO:0000256" key="6">
    <source>
        <dbReference type="SAM" id="Phobius"/>
    </source>
</evidence>
<keyword evidence="4 6" id="KW-1133">Transmembrane helix</keyword>
<dbReference type="PANTHER" id="PTHR42723:SF1">
    <property type="entry name" value="CHLOROPHYLL SYNTHASE, CHLOROPLASTIC"/>
    <property type="match status" value="1"/>
</dbReference>
<keyword evidence="2" id="KW-1003">Cell membrane</keyword>
<keyword evidence="3 6" id="KW-0812">Transmembrane</keyword>
<evidence type="ECO:0000256" key="1">
    <source>
        <dbReference type="ARBA" id="ARBA00004141"/>
    </source>
</evidence>
<dbReference type="PANTHER" id="PTHR42723">
    <property type="entry name" value="CHLOROPHYLL SYNTHASE"/>
    <property type="match status" value="1"/>
</dbReference>
<organism evidence="7 8">
    <name type="scientific">Aureibaculum algae</name>
    <dbReference type="NCBI Taxonomy" id="2584122"/>
    <lineage>
        <taxon>Bacteria</taxon>
        <taxon>Pseudomonadati</taxon>
        <taxon>Bacteroidota</taxon>
        <taxon>Flavobacteriia</taxon>
        <taxon>Flavobacteriales</taxon>
        <taxon>Flavobacteriaceae</taxon>
        <taxon>Aureibaculum</taxon>
    </lineage>
</organism>
<dbReference type="RefSeq" id="WP_138952126.1">
    <property type="nucleotide sequence ID" value="NZ_CP040749.1"/>
</dbReference>
<evidence type="ECO:0000313" key="7">
    <source>
        <dbReference type="EMBL" id="QCX40834.1"/>
    </source>
</evidence>
<feature type="transmembrane region" description="Helical" evidence="6">
    <location>
        <begin position="226"/>
        <end position="244"/>
    </location>
</feature>
<evidence type="ECO:0000313" key="8">
    <source>
        <dbReference type="Proteomes" id="UP000306229"/>
    </source>
</evidence>
<feature type="transmembrane region" description="Helical" evidence="6">
    <location>
        <begin position="64"/>
        <end position="83"/>
    </location>
</feature>
<feature type="transmembrane region" description="Helical" evidence="6">
    <location>
        <begin position="159"/>
        <end position="177"/>
    </location>
</feature>
<keyword evidence="8" id="KW-1185">Reference proteome</keyword>
<keyword evidence="5 6" id="KW-0472">Membrane</keyword>
<feature type="transmembrane region" description="Helical" evidence="6">
    <location>
        <begin position="183"/>
        <end position="201"/>
    </location>
</feature>
<dbReference type="OrthoDB" id="1142538at2"/>